<dbReference type="Proteomes" id="UP000305539">
    <property type="component" value="Unassembled WGS sequence"/>
</dbReference>
<reference evidence="1 2" key="1">
    <citation type="submission" date="2019-04" db="EMBL/GenBank/DDBJ databases">
        <title>Trinickia sp. 7GSK02, isolated from subtropical forest soil.</title>
        <authorList>
            <person name="Gao Z.-H."/>
            <person name="Qiu L.-H."/>
        </authorList>
    </citation>
    <scope>NUCLEOTIDE SEQUENCE [LARGE SCALE GENOMIC DNA]</scope>
    <source>
        <strain evidence="1 2">7GSK02</strain>
    </source>
</reference>
<dbReference type="RefSeq" id="WP_136899130.1">
    <property type="nucleotide sequence ID" value="NZ_SWJE01000026.1"/>
</dbReference>
<dbReference type="OrthoDB" id="9010139at2"/>
<organism evidence="1 2">
    <name type="scientific">Trinickia terrae</name>
    <dbReference type="NCBI Taxonomy" id="2571161"/>
    <lineage>
        <taxon>Bacteria</taxon>
        <taxon>Pseudomonadati</taxon>
        <taxon>Pseudomonadota</taxon>
        <taxon>Betaproteobacteria</taxon>
        <taxon>Burkholderiales</taxon>
        <taxon>Burkholderiaceae</taxon>
        <taxon>Trinickia</taxon>
    </lineage>
</organism>
<gene>
    <name evidence="1" type="ORF">FAZ69_31475</name>
</gene>
<dbReference type="EMBL" id="SWJE01000026">
    <property type="protein sequence ID" value="TKC78961.1"/>
    <property type="molecule type" value="Genomic_DNA"/>
</dbReference>
<evidence type="ECO:0000313" key="2">
    <source>
        <dbReference type="Proteomes" id="UP000305539"/>
    </source>
</evidence>
<proteinExistence type="predicted"/>
<comment type="caution">
    <text evidence="1">The sequence shown here is derived from an EMBL/GenBank/DDBJ whole genome shotgun (WGS) entry which is preliminary data.</text>
</comment>
<sequence length="94" mass="10353">MEALRQASAKNVERVARIGAQVVVMSKLLDAMLPQLTLVQCVEVERAFRDGIEDAMACVDDIAMPGPYHSTLLELTNLYLAVLNIDRQARSASH</sequence>
<keyword evidence="2" id="KW-1185">Reference proteome</keyword>
<accession>A0A4U1HDJ7</accession>
<protein>
    <submittedName>
        <fullName evidence="1">Uncharacterized protein</fullName>
    </submittedName>
</protein>
<dbReference type="AlphaFoldDB" id="A0A4U1HDJ7"/>
<name>A0A4U1HDJ7_9BURK</name>
<evidence type="ECO:0000313" key="1">
    <source>
        <dbReference type="EMBL" id="TKC78961.1"/>
    </source>
</evidence>